<proteinExistence type="predicted"/>
<dbReference type="EMBL" id="CAJVCH010451574">
    <property type="protein sequence ID" value="CAG7819496.1"/>
    <property type="molecule type" value="Genomic_DNA"/>
</dbReference>
<feature type="compositionally biased region" description="Low complexity" evidence="1">
    <location>
        <begin position="72"/>
        <end position="84"/>
    </location>
</feature>
<dbReference type="GO" id="GO:0004672">
    <property type="term" value="F:protein kinase activity"/>
    <property type="evidence" value="ECO:0007669"/>
    <property type="project" value="InterPro"/>
</dbReference>
<evidence type="ECO:0000313" key="3">
    <source>
        <dbReference type="EMBL" id="CAG7819496.1"/>
    </source>
</evidence>
<evidence type="ECO:0000256" key="1">
    <source>
        <dbReference type="SAM" id="MobiDB-lite"/>
    </source>
</evidence>
<evidence type="ECO:0000313" key="4">
    <source>
        <dbReference type="Proteomes" id="UP000708208"/>
    </source>
</evidence>
<sequence length="197" mass="21878">SRQLLPCPDMCPPRMYALMVECWAEMPQRRPTFEELHLRLKQWLLPLLPCTQPAANSLNSHYPYNVGSLSCTSNNSQQPQTPQQGQNHHSYPRTPQQLQNPNAGYNNSNQSPSHCVAYQSAPIVHCPINCGGGQGGRYSPQHTMQSSTPSMNHNHTYHGHPGQRSHGHGQPIMNANGSQGHTHSPYKGLMESKATNI</sequence>
<reference evidence="3" key="1">
    <citation type="submission" date="2021-06" db="EMBL/GenBank/DDBJ databases">
        <authorList>
            <person name="Hodson N. C."/>
            <person name="Mongue J. A."/>
            <person name="Jaron S. K."/>
        </authorList>
    </citation>
    <scope>NUCLEOTIDE SEQUENCE</scope>
</reference>
<feature type="compositionally biased region" description="Polar residues" evidence="1">
    <location>
        <begin position="85"/>
        <end position="111"/>
    </location>
</feature>
<feature type="compositionally biased region" description="Basic residues" evidence="1">
    <location>
        <begin position="157"/>
        <end position="167"/>
    </location>
</feature>
<evidence type="ECO:0000259" key="2">
    <source>
        <dbReference type="Pfam" id="PF07714"/>
    </source>
</evidence>
<feature type="compositionally biased region" description="Polar residues" evidence="1">
    <location>
        <begin position="173"/>
        <end position="182"/>
    </location>
</feature>
<feature type="region of interest" description="Disordered" evidence="1">
    <location>
        <begin position="70"/>
        <end position="111"/>
    </location>
</feature>
<feature type="domain" description="Serine-threonine/tyrosine-protein kinase catalytic" evidence="2">
    <location>
        <begin position="3"/>
        <end position="39"/>
    </location>
</feature>
<dbReference type="Pfam" id="PF07714">
    <property type="entry name" value="PK_Tyr_Ser-Thr"/>
    <property type="match status" value="1"/>
</dbReference>
<keyword evidence="4" id="KW-1185">Reference proteome</keyword>
<feature type="non-terminal residue" evidence="3">
    <location>
        <position position="1"/>
    </location>
</feature>
<dbReference type="AlphaFoldDB" id="A0A8J2KK32"/>
<protein>
    <recommendedName>
        <fullName evidence="2">Serine-threonine/tyrosine-protein kinase catalytic domain-containing protein</fullName>
    </recommendedName>
</protein>
<name>A0A8J2KK32_9HEXA</name>
<comment type="caution">
    <text evidence="3">The sequence shown here is derived from an EMBL/GenBank/DDBJ whole genome shotgun (WGS) entry which is preliminary data.</text>
</comment>
<dbReference type="InterPro" id="IPR001245">
    <property type="entry name" value="Ser-Thr/Tyr_kinase_cat_dom"/>
</dbReference>
<organism evidence="3 4">
    <name type="scientific">Allacma fusca</name>
    <dbReference type="NCBI Taxonomy" id="39272"/>
    <lineage>
        <taxon>Eukaryota</taxon>
        <taxon>Metazoa</taxon>
        <taxon>Ecdysozoa</taxon>
        <taxon>Arthropoda</taxon>
        <taxon>Hexapoda</taxon>
        <taxon>Collembola</taxon>
        <taxon>Symphypleona</taxon>
        <taxon>Sminthuridae</taxon>
        <taxon>Allacma</taxon>
    </lineage>
</organism>
<dbReference type="Proteomes" id="UP000708208">
    <property type="component" value="Unassembled WGS sequence"/>
</dbReference>
<gene>
    <name evidence="3" type="ORF">AFUS01_LOCUS29938</name>
</gene>
<feature type="region of interest" description="Disordered" evidence="1">
    <location>
        <begin position="157"/>
        <end position="197"/>
    </location>
</feature>
<accession>A0A8J2KK32</accession>